<name>A0AAV9K6A3_9SOLN</name>
<keyword evidence="5" id="KW-0378">Hydrolase</keyword>
<dbReference type="PANTHER" id="PTHR45650:SF8">
    <property type="entry name" value="GDSL ESTERASE_LIPASE"/>
    <property type="match status" value="1"/>
</dbReference>
<evidence type="ECO:0008006" key="11">
    <source>
        <dbReference type="Google" id="ProtNLM"/>
    </source>
</evidence>
<dbReference type="AlphaFoldDB" id="A0AAV9K6A3"/>
<evidence type="ECO:0000313" key="10">
    <source>
        <dbReference type="Proteomes" id="UP001311915"/>
    </source>
</evidence>
<keyword evidence="3" id="KW-0964">Secreted</keyword>
<evidence type="ECO:0000256" key="6">
    <source>
        <dbReference type="ARBA" id="ARBA00022963"/>
    </source>
</evidence>
<protein>
    <recommendedName>
        <fullName evidence="11">Zinc finger protein</fullName>
    </recommendedName>
</protein>
<organism evidence="9 10">
    <name type="scientific">Solanum pinnatisectum</name>
    <name type="common">tansyleaf nightshade</name>
    <dbReference type="NCBI Taxonomy" id="50273"/>
    <lineage>
        <taxon>Eukaryota</taxon>
        <taxon>Viridiplantae</taxon>
        <taxon>Streptophyta</taxon>
        <taxon>Embryophyta</taxon>
        <taxon>Tracheophyta</taxon>
        <taxon>Spermatophyta</taxon>
        <taxon>Magnoliopsida</taxon>
        <taxon>eudicotyledons</taxon>
        <taxon>Gunneridae</taxon>
        <taxon>Pentapetalae</taxon>
        <taxon>asterids</taxon>
        <taxon>lamiids</taxon>
        <taxon>Solanales</taxon>
        <taxon>Solanaceae</taxon>
        <taxon>Solanoideae</taxon>
        <taxon>Solaneae</taxon>
        <taxon>Solanum</taxon>
    </lineage>
</organism>
<sequence>MKSTSINIKSEKMICLVVLLPLMYFSSVHGAPTALWIFGDSLVDNGNNNFLNTIAKANYFPYGIDFSRGPTGRFSNGKTFVDILGELLGVPSPPPFANPSTRGERILGGVNYASAAAGILDETGKHYMDRFTLSQQVINFESTLSQLRTMMSPGDLNTYLSKSIAVMVFGSNDYINNYLLPSLYTSSINYNPQQFSNLLLNHYARQLVALYSVGLRKFLVAGVGPLGCIPNQLATGQAPPGRCVDYVNQILGSFNEGLRSLVSIMNNGTHPGAVFVYGNTYAAIGDILNNPARYGFNVWDRACCGVGRNQGQITCLPYQFPCLDRSKYIFWDAFHPTQAVDTILAQRAYYGPSSDCYPINVQQMVAINY</sequence>
<evidence type="ECO:0000256" key="8">
    <source>
        <dbReference type="SAM" id="SignalP"/>
    </source>
</evidence>
<dbReference type="Pfam" id="PF00657">
    <property type="entry name" value="Lipase_GDSL"/>
    <property type="match status" value="1"/>
</dbReference>
<keyword evidence="7" id="KW-0443">Lipid metabolism</keyword>
<comment type="similarity">
    <text evidence="2">Belongs to the 'GDSL' lipolytic enzyme family.</text>
</comment>
<dbReference type="InterPro" id="IPR036514">
    <property type="entry name" value="SGNH_hydro_sf"/>
</dbReference>
<reference evidence="9 10" key="1">
    <citation type="submission" date="2023-10" db="EMBL/GenBank/DDBJ databases">
        <title>Genome-Wide Identification Analysis in wild type Solanum Pinnatisectum Reveals Some Genes Defensing Phytophthora Infestans.</title>
        <authorList>
            <person name="Sun C."/>
        </authorList>
    </citation>
    <scope>NUCLEOTIDE SEQUENCE [LARGE SCALE GENOMIC DNA]</scope>
    <source>
        <strain evidence="9">LQN</strain>
        <tissue evidence="9">Leaf</tissue>
    </source>
</reference>
<proteinExistence type="inferred from homology"/>
<accession>A0AAV9K6A3</accession>
<feature type="chain" id="PRO_5043888839" description="Zinc finger protein" evidence="8">
    <location>
        <begin position="31"/>
        <end position="369"/>
    </location>
</feature>
<feature type="signal peptide" evidence="8">
    <location>
        <begin position="1"/>
        <end position="30"/>
    </location>
</feature>
<comment type="caution">
    <text evidence="9">The sequence shown here is derived from an EMBL/GenBank/DDBJ whole genome shotgun (WGS) entry which is preliminary data.</text>
</comment>
<evidence type="ECO:0000256" key="3">
    <source>
        <dbReference type="ARBA" id="ARBA00022525"/>
    </source>
</evidence>
<evidence type="ECO:0000256" key="1">
    <source>
        <dbReference type="ARBA" id="ARBA00004613"/>
    </source>
</evidence>
<dbReference type="GO" id="GO:0016042">
    <property type="term" value="P:lipid catabolic process"/>
    <property type="evidence" value="ECO:0007669"/>
    <property type="project" value="UniProtKB-KW"/>
</dbReference>
<evidence type="ECO:0000313" key="9">
    <source>
        <dbReference type="EMBL" id="KAK4708767.1"/>
    </source>
</evidence>
<dbReference type="GO" id="GO:0016788">
    <property type="term" value="F:hydrolase activity, acting on ester bonds"/>
    <property type="evidence" value="ECO:0007669"/>
    <property type="project" value="InterPro"/>
</dbReference>
<dbReference type="PANTHER" id="PTHR45650">
    <property type="entry name" value="GDSL-LIKE LIPASE/ACYLHYDROLASE-RELATED"/>
    <property type="match status" value="1"/>
</dbReference>
<evidence type="ECO:0000256" key="4">
    <source>
        <dbReference type="ARBA" id="ARBA00022729"/>
    </source>
</evidence>
<dbReference type="Proteomes" id="UP001311915">
    <property type="component" value="Unassembled WGS sequence"/>
</dbReference>
<keyword evidence="6" id="KW-0442">Lipid degradation</keyword>
<gene>
    <name evidence="9" type="ORF">R3W88_029692</name>
</gene>
<evidence type="ECO:0000256" key="5">
    <source>
        <dbReference type="ARBA" id="ARBA00022801"/>
    </source>
</evidence>
<dbReference type="EMBL" id="JAWPEI010000012">
    <property type="protein sequence ID" value="KAK4708767.1"/>
    <property type="molecule type" value="Genomic_DNA"/>
</dbReference>
<dbReference type="CDD" id="cd01837">
    <property type="entry name" value="SGNH_plant_lipase_like"/>
    <property type="match status" value="1"/>
</dbReference>
<keyword evidence="4 8" id="KW-0732">Signal</keyword>
<evidence type="ECO:0000256" key="7">
    <source>
        <dbReference type="ARBA" id="ARBA00023098"/>
    </source>
</evidence>
<dbReference type="Gene3D" id="3.40.50.1110">
    <property type="entry name" value="SGNH hydrolase"/>
    <property type="match status" value="1"/>
</dbReference>
<dbReference type="InterPro" id="IPR001087">
    <property type="entry name" value="GDSL"/>
</dbReference>
<dbReference type="InterPro" id="IPR035669">
    <property type="entry name" value="SGNH_plant_lipase-like"/>
</dbReference>
<evidence type="ECO:0000256" key="2">
    <source>
        <dbReference type="ARBA" id="ARBA00008668"/>
    </source>
</evidence>
<comment type="subcellular location">
    <subcellularLocation>
        <location evidence="1">Secreted</location>
    </subcellularLocation>
</comment>
<keyword evidence="10" id="KW-1185">Reference proteome</keyword>
<dbReference type="GO" id="GO:0005576">
    <property type="term" value="C:extracellular region"/>
    <property type="evidence" value="ECO:0007669"/>
    <property type="project" value="UniProtKB-SubCell"/>
</dbReference>
<dbReference type="InterPro" id="IPR051238">
    <property type="entry name" value="GDSL_esterase/lipase"/>
</dbReference>